<reference evidence="1 2" key="1">
    <citation type="submission" date="2021-06" db="EMBL/GenBank/DDBJ databases">
        <title>Caerostris extrusa draft genome.</title>
        <authorList>
            <person name="Kono N."/>
            <person name="Arakawa K."/>
        </authorList>
    </citation>
    <scope>NUCLEOTIDE SEQUENCE [LARGE SCALE GENOMIC DNA]</scope>
</reference>
<keyword evidence="2" id="KW-1185">Reference proteome</keyword>
<accession>A0AAV4T186</accession>
<comment type="caution">
    <text evidence="1">The sequence shown here is derived from an EMBL/GenBank/DDBJ whole genome shotgun (WGS) entry which is preliminary data.</text>
</comment>
<gene>
    <name evidence="1" type="ORF">CEXT_272321</name>
</gene>
<evidence type="ECO:0000313" key="1">
    <source>
        <dbReference type="EMBL" id="GIY38525.1"/>
    </source>
</evidence>
<name>A0AAV4T186_CAEEX</name>
<dbReference type="Proteomes" id="UP001054945">
    <property type="component" value="Unassembled WGS sequence"/>
</dbReference>
<protein>
    <submittedName>
        <fullName evidence="1">Uncharacterized protein</fullName>
    </submittedName>
</protein>
<evidence type="ECO:0000313" key="2">
    <source>
        <dbReference type="Proteomes" id="UP001054945"/>
    </source>
</evidence>
<dbReference type="AlphaFoldDB" id="A0AAV4T186"/>
<proteinExistence type="predicted"/>
<dbReference type="EMBL" id="BPLR01010314">
    <property type="protein sequence ID" value="GIY38525.1"/>
    <property type="molecule type" value="Genomic_DNA"/>
</dbReference>
<organism evidence="1 2">
    <name type="scientific">Caerostris extrusa</name>
    <name type="common">Bark spider</name>
    <name type="synonym">Caerostris bankana</name>
    <dbReference type="NCBI Taxonomy" id="172846"/>
    <lineage>
        <taxon>Eukaryota</taxon>
        <taxon>Metazoa</taxon>
        <taxon>Ecdysozoa</taxon>
        <taxon>Arthropoda</taxon>
        <taxon>Chelicerata</taxon>
        <taxon>Arachnida</taxon>
        <taxon>Araneae</taxon>
        <taxon>Araneomorphae</taxon>
        <taxon>Entelegynae</taxon>
        <taxon>Araneoidea</taxon>
        <taxon>Araneidae</taxon>
        <taxon>Caerostris</taxon>
    </lineage>
</organism>
<sequence length="72" mass="8152">MQVRVRVLNGGKVFGMRAARCAGAKRSRPSFPPVVGTDDTVRCLKFSFCQYNDAEWKNERIPRTTTSKSSRE</sequence>